<protein>
    <submittedName>
        <fullName evidence="2">DUF3307 domain-containing protein</fullName>
    </submittedName>
</protein>
<proteinExistence type="predicted"/>
<dbReference type="Pfam" id="PF11750">
    <property type="entry name" value="DUF3307"/>
    <property type="match status" value="1"/>
</dbReference>
<keyword evidence="1" id="KW-0472">Membrane</keyword>
<feature type="transmembrane region" description="Helical" evidence="1">
    <location>
        <begin position="234"/>
        <end position="252"/>
    </location>
</feature>
<keyword evidence="1" id="KW-1133">Transmembrane helix</keyword>
<evidence type="ECO:0000313" key="3">
    <source>
        <dbReference type="Proteomes" id="UP000515928"/>
    </source>
</evidence>
<feature type="transmembrane region" description="Helical" evidence="1">
    <location>
        <begin position="39"/>
        <end position="58"/>
    </location>
</feature>
<feature type="transmembrane region" description="Helical" evidence="1">
    <location>
        <begin position="184"/>
        <end position="206"/>
    </location>
</feature>
<dbReference type="RefSeq" id="WP_187534644.1">
    <property type="nucleotide sequence ID" value="NZ_CBCSHU010000035.1"/>
</dbReference>
<keyword evidence="3" id="KW-1185">Reference proteome</keyword>
<evidence type="ECO:0000256" key="1">
    <source>
        <dbReference type="SAM" id="Phobius"/>
    </source>
</evidence>
<organism evidence="2 3">
    <name type="scientific">Erysipelothrix inopinata</name>
    <dbReference type="NCBI Taxonomy" id="225084"/>
    <lineage>
        <taxon>Bacteria</taxon>
        <taxon>Bacillati</taxon>
        <taxon>Bacillota</taxon>
        <taxon>Erysipelotrichia</taxon>
        <taxon>Erysipelotrichales</taxon>
        <taxon>Erysipelotrichaceae</taxon>
        <taxon>Erysipelothrix</taxon>
    </lineage>
</organism>
<evidence type="ECO:0000313" key="2">
    <source>
        <dbReference type="EMBL" id="QNN61443.1"/>
    </source>
</evidence>
<gene>
    <name evidence="2" type="ORF">H9L01_03500</name>
</gene>
<name>A0A7G9S0R8_9FIRM</name>
<dbReference type="Proteomes" id="UP000515928">
    <property type="component" value="Chromosome"/>
</dbReference>
<dbReference type="AlphaFoldDB" id="A0A7G9S0R8"/>
<dbReference type="InterPro" id="IPR021737">
    <property type="entry name" value="Phage_phiKZ_Orf197"/>
</dbReference>
<feature type="transmembrane region" description="Helical" evidence="1">
    <location>
        <begin position="64"/>
        <end position="82"/>
    </location>
</feature>
<accession>A0A7G9S0R8</accession>
<sequence>MIYFYIISHVLGDFYLQSQELSDYKAVSRAGVRIHNIQYALAFMMVMILRIVILRNLSAILPDFILTLIFVSIHATIDIIKFRVTKTAYYKNIPYSKLDYKLKRDRFVESTRFDFFRKIAMNDIPSNDSKDKSSSSGRKPLAPITIFGIDQFCHLFSIVAISLLARNIYGYSFNPELSGYDFQVLLRMTLAILLVGKPANVLIVMLTERFDPKTTKIDEGLAGAGARMGTLERLLSLLFLSQNLVSGIAVVFTLKGIARYKKISEDAKFAEYFVIGTFTSLLIVFIVYLFIL</sequence>
<feature type="transmembrane region" description="Helical" evidence="1">
    <location>
        <begin position="272"/>
        <end position="291"/>
    </location>
</feature>
<dbReference type="KEGG" id="eio:H9L01_03500"/>
<keyword evidence="1" id="KW-0812">Transmembrane</keyword>
<dbReference type="EMBL" id="CP060715">
    <property type="protein sequence ID" value="QNN61443.1"/>
    <property type="molecule type" value="Genomic_DNA"/>
</dbReference>
<feature type="transmembrane region" description="Helical" evidence="1">
    <location>
        <begin position="141"/>
        <end position="164"/>
    </location>
</feature>
<reference evidence="2 3" key="1">
    <citation type="submission" date="2020-08" db="EMBL/GenBank/DDBJ databases">
        <title>Genome sequence of Erysipelothrix inopinata DSM 15511T.</title>
        <authorList>
            <person name="Hyun D.-W."/>
            <person name="Bae J.-W."/>
        </authorList>
    </citation>
    <scope>NUCLEOTIDE SEQUENCE [LARGE SCALE GENOMIC DNA]</scope>
    <source>
        <strain evidence="2 3">DSM 15511</strain>
    </source>
</reference>